<feature type="domain" description="Transposase-like Mu C-terminal" evidence="2">
    <location>
        <begin position="520"/>
        <end position="577"/>
    </location>
</feature>
<feature type="region of interest" description="Disordered" evidence="1">
    <location>
        <begin position="626"/>
        <end position="737"/>
    </location>
</feature>
<dbReference type="EMBL" id="QDHA01000006">
    <property type="protein sequence ID" value="RCJ10004.1"/>
    <property type="molecule type" value="Genomic_DNA"/>
</dbReference>
<evidence type="ECO:0000256" key="1">
    <source>
        <dbReference type="SAM" id="MobiDB-lite"/>
    </source>
</evidence>
<dbReference type="Proteomes" id="UP000253501">
    <property type="component" value="Unassembled WGS sequence"/>
</dbReference>
<gene>
    <name evidence="3" type="ORF">DDK22_01995</name>
</gene>
<proteinExistence type="predicted"/>
<evidence type="ECO:0000313" key="4">
    <source>
        <dbReference type="Proteomes" id="UP000253501"/>
    </source>
</evidence>
<dbReference type="AlphaFoldDB" id="A0A367PR33"/>
<dbReference type="GO" id="GO:0003676">
    <property type="term" value="F:nucleic acid binding"/>
    <property type="evidence" value="ECO:0007669"/>
    <property type="project" value="InterPro"/>
</dbReference>
<comment type="caution">
    <text evidence="3">The sequence shown here is derived from an EMBL/GenBank/DDBJ whole genome shotgun (WGS) entry which is preliminary data.</text>
</comment>
<dbReference type="InterPro" id="IPR036397">
    <property type="entry name" value="RNaseH_sf"/>
</dbReference>
<protein>
    <recommendedName>
        <fullName evidence="2">Transposase-like Mu C-terminal domain-containing protein</fullName>
    </recommendedName>
</protein>
<feature type="compositionally biased region" description="Basic and acidic residues" evidence="1">
    <location>
        <begin position="656"/>
        <end position="678"/>
    </location>
</feature>
<evidence type="ECO:0000313" key="3">
    <source>
        <dbReference type="EMBL" id="RCJ10004.1"/>
    </source>
</evidence>
<name>A0A367PR33_CUPNE</name>
<reference evidence="3 4" key="1">
    <citation type="submission" date="2018-04" db="EMBL/GenBank/DDBJ databases">
        <title>Cupriavidus necator CR12 genome sequencing and assembly.</title>
        <authorList>
            <person name="Ben Fekih I."/>
            <person name="Mazhar H.S."/>
            <person name="Bello S.K."/>
            <person name="Rensing C."/>
        </authorList>
    </citation>
    <scope>NUCLEOTIDE SEQUENCE [LARGE SCALE GENOMIC DNA]</scope>
    <source>
        <strain evidence="3 4">CR12</strain>
    </source>
</reference>
<feature type="compositionally biased region" description="Basic and acidic residues" evidence="1">
    <location>
        <begin position="640"/>
        <end position="649"/>
    </location>
</feature>
<organism evidence="3 4">
    <name type="scientific">Cupriavidus necator</name>
    <name type="common">Alcaligenes eutrophus</name>
    <name type="synonym">Ralstonia eutropha</name>
    <dbReference type="NCBI Taxonomy" id="106590"/>
    <lineage>
        <taxon>Bacteria</taxon>
        <taxon>Pseudomonadati</taxon>
        <taxon>Pseudomonadota</taxon>
        <taxon>Betaproteobacteria</taxon>
        <taxon>Burkholderiales</taxon>
        <taxon>Burkholderiaceae</taxon>
        <taxon>Cupriavidus</taxon>
    </lineage>
</organism>
<accession>A0A367PR33</accession>
<evidence type="ECO:0000259" key="2">
    <source>
        <dbReference type="Pfam" id="PF09299"/>
    </source>
</evidence>
<sequence length="758" mass="84871">MAPVAPLRLRHLPYQLPCLKMLAVNDLRRDDNGDLVRILHLDPDTNEAVIFRVEAQKGLPTTRPLSVVESYPMEPETAASLPSMPPREPAIEAGARNWAMIEPLVATVGVLFPDTRGPLVAARAAELRVSENTVLAQLRAFWRGGLTRDALIPNFAGRGKAKTFKPDSLPRGRRPDDERYSIYAVKDKDVESIKKSIKKSYLSIDFTTINGAYQRCMEDCYSYRDATGRRVILPAGERPTLRQYRYILQKHFPKDQVIRYKEGDKAFEQNHRGKLGSVMDDCLGVGHIYEIDATIADIYLVSSAPDSRHKIIGKPTLYLIIDRWSRLIVGFHVSLESASWAAAMQAILSIAEPKDQLCARYGVRYDPADWPADGLYPGVFLADRGEMLSYASDSIPGIGTQVKNLPADRPDWKPIVEGNFRQQQVKLADATAGYHPPKNAHKRRGKKYHLDASQTMKEFTYQWIQRIIAHNKGPILAYPLTPTQLANGTRPIPREIWVAEAPRRAASLSRFSYQVVKSALLPRNNFTVTDAGIAVGECLYTSPELEAAGWFSRARRKTFKVEVAYDPRLCDTVEVRFPESPTGRVTAHLTPAVCHFSGMSFAEISAYAKMRTRMVSDMKDARLQNESDFHDTVDPITEQARAERKEQSRGKARSARRADTKEEREAERRKQRLEEARTDAPFPGASSNVVPFPSPGVVATAQTESGAIPDTLPAPPELGNNKPNNAAQPDSRPLSPVQKMLMEKRNRIKDGNWDLPGR</sequence>
<dbReference type="InterPro" id="IPR015378">
    <property type="entry name" value="Transposase-like_Mu_C"/>
</dbReference>
<dbReference type="Gene3D" id="3.30.420.10">
    <property type="entry name" value="Ribonuclease H-like superfamily/Ribonuclease H"/>
    <property type="match status" value="1"/>
</dbReference>
<dbReference type="Pfam" id="PF09299">
    <property type="entry name" value="Mu-transpos_C"/>
    <property type="match status" value="1"/>
</dbReference>